<dbReference type="PANTHER" id="PTHR11076:SF34">
    <property type="entry name" value="PROTEIN UMUC"/>
    <property type="match status" value="1"/>
</dbReference>
<reference evidence="12 13" key="1">
    <citation type="submission" date="2014-11" db="EMBL/GenBank/DDBJ databases">
        <title>Comparative genomics of Methylobacterium species.</title>
        <authorList>
            <person name="Chaudhry V."/>
            <person name="Patil P.B."/>
        </authorList>
    </citation>
    <scope>NUCLEOTIDE SEQUENCE [LARGE SCALE GENOMIC DNA]</scope>
    <source>
        <strain evidence="12 13">SE3.6</strain>
    </source>
</reference>
<evidence type="ECO:0000256" key="6">
    <source>
        <dbReference type="ARBA" id="ARBA00023199"/>
    </source>
</evidence>
<feature type="domain" description="UmuC" evidence="11">
    <location>
        <begin position="5"/>
        <end position="187"/>
    </location>
</feature>
<evidence type="ECO:0000256" key="10">
    <source>
        <dbReference type="ARBA" id="ARBA00049244"/>
    </source>
</evidence>
<dbReference type="Pfam" id="PF13438">
    <property type="entry name" value="DUF4113"/>
    <property type="match status" value="1"/>
</dbReference>
<proteinExistence type="inferred from homology"/>
<dbReference type="SUPFAM" id="SSF56672">
    <property type="entry name" value="DNA/RNA polymerases"/>
    <property type="match status" value="1"/>
</dbReference>
<dbReference type="InterPro" id="IPR043128">
    <property type="entry name" value="Rev_trsase/Diguanyl_cyclase"/>
</dbReference>
<evidence type="ECO:0000256" key="8">
    <source>
        <dbReference type="ARBA" id="ARBA00023236"/>
    </source>
</evidence>
<keyword evidence="6" id="KW-0741">SOS mutagenesis</keyword>
<keyword evidence="5" id="KW-0227">DNA damage</keyword>
<evidence type="ECO:0000256" key="2">
    <source>
        <dbReference type="ARBA" id="ARBA00010945"/>
    </source>
</evidence>
<evidence type="ECO:0000313" key="13">
    <source>
        <dbReference type="Proteomes" id="UP000036471"/>
    </source>
</evidence>
<comment type="catalytic activity">
    <reaction evidence="10">
        <text>DNA(n) + a 2'-deoxyribonucleoside 5'-triphosphate = DNA(n+1) + diphosphate</text>
        <dbReference type="Rhea" id="RHEA:22508"/>
        <dbReference type="Rhea" id="RHEA-COMP:17339"/>
        <dbReference type="Rhea" id="RHEA-COMP:17340"/>
        <dbReference type="ChEBI" id="CHEBI:33019"/>
        <dbReference type="ChEBI" id="CHEBI:61560"/>
        <dbReference type="ChEBI" id="CHEBI:173112"/>
        <dbReference type="EC" id="2.7.7.7"/>
    </reaction>
</comment>
<dbReference type="Pfam" id="PF11799">
    <property type="entry name" value="IMS_C"/>
    <property type="match status" value="1"/>
</dbReference>
<dbReference type="InterPro" id="IPR025188">
    <property type="entry name" value="DUF4113"/>
</dbReference>
<dbReference type="PROSITE" id="PS50173">
    <property type="entry name" value="UMUC"/>
    <property type="match status" value="1"/>
</dbReference>
<comment type="cofactor">
    <cofactor evidence="1">
        <name>Mg(2+)</name>
        <dbReference type="ChEBI" id="CHEBI:18420"/>
    </cofactor>
</comment>
<evidence type="ECO:0000256" key="4">
    <source>
        <dbReference type="ARBA" id="ARBA00012417"/>
    </source>
</evidence>
<name>A0ABR5HGK7_9HYPH</name>
<dbReference type="CDD" id="cd01700">
    <property type="entry name" value="PolY_Pol_V_umuC"/>
    <property type="match status" value="1"/>
</dbReference>
<dbReference type="Pfam" id="PF00817">
    <property type="entry name" value="IMS"/>
    <property type="match status" value="1"/>
</dbReference>
<dbReference type="Gene3D" id="3.30.70.270">
    <property type="match status" value="1"/>
</dbReference>
<dbReference type="Gene3D" id="3.40.1170.60">
    <property type="match status" value="1"/>
</dbReference>
<dbReference type="Proteomes" id="UP000036471">
    <property type="component" value="Unassembled WGS sequence"/>
</dbReference>
<evidence type="ECO:0000313" key="12">
    <source>
        <dbReference type="EMBL" id="KMO25791.1"/>
    </source>
</evidence>
<evidence type="ECO:0000256" key="3">
    <source>
        <dbReference type="ARBA" id="ARBA00011245"/>
    </source>
</evidence>
<dbReference type="EMBL" id="JTHG01000041">
    <property type="protein sequence ID" value="KMO25791.1"/>
    <property type="molecule type" value="Genomic_DNA"/>
</dbReference>
<dbReference type="InterPro" id="IPR043502">
    <property type="entry name" value="DNA/RNA_pol_sf"/>
</dbReference>
<dbReference type="InterPro" id="IPR050116">
    <property type="entry name" value="DNA_polymerase-Y"/>
</dbReference>
<dbReference type="InterPro" id="IPR017961">
    <property type="entry name" value="DNA_pol_Y-fam_little_finger"/>
</dbReference>
<evidence type="ECO:0000256" key="5">
    <source>
        <dbReference type="ARBA" id="ARBA00022763"/>
    </source>
</evidence>
<evidence type="ECO:0000256" key="9">
    <source>
        <dbReference type="ARBA" id="ARBA00025589"/>
    </source>
</evidence>
<organism evidence="12 13">
    <name type="scientific">Methylobacterium indicum</name>
    <dbReference type="NCBI Taxonomy" id="1775910"/>
    <lineage>
        <taxon>Bacteria</taxon>
        <taxon>Pseudomonadati</taxon>
        <taxon>Pseudomonadota</taxon>
        <taxon>Alphaproteobacteria</taxon>
        <taxon>Hyphomicrobiales</taxon>
        <taxon>Methylobacteriaceae</taxon>
        <taxon>Methylobacterium</taxon>
    </lineage>
</organism>
<sequence>MGSPIAIVDCNNFYASCERLFQPKLNGLPVVVLSNNDGCAIARSNEAKALGVKMGDAYHLNKDQWAKWGMHIFSSNYTLYGDISARVMRVLSEFTPDLEIYSIDEAFLGLSGFADPEGHARTLRETVAQRVGIPVCVGISTTKTLAKVANRTAKKTPDSGGVCYLDTEAKQTAALARLALDDIWGVGYRLPRRLAEIGITTPLQLRDACPTMIRQRFNVVLQRTVMELQGTPCIDLEQDSPDSKTICTSRSFGRYVEGYDEMAEALTSYVSRSAEKMRKQGLATPAIMVLVQTNKHKPEQPQYYATRGVKLTIATADTGRLIRAALWGLKQIYRPGFRYKKTGVLFLDLAPAASVQGSLFLRPDSPERVRLMQLVDELNARHGRDRVRFACSGLDRGWKLKAEFHSPRYTTRWGELLNV</sequence>
<evidence type="ECO:0000256" key="1">
    <source>
        <dbReference type="ARBA" id="ARBA00001946"/>
    </source>
</evidence>
<comment type="similarity">
    <text evidence="2">Belongs to the DNA polymerase type-Y family.</text>
</comment>
<comment type="subunit">
    <text evidence="3">Monomer.</text>
</comment>
<evidence type="ECO:0000259" key="11">
    <source>
        <dbReference type="PROSITE" id="PS50173"/>
    </source>
</evidence>
<dbReference type="RefSeq" id="WP_048430577.1">
    <property type="nucleotide sequence ID" value="NZ_JTHF01000266.1"/>
</dbReference>
<dbReference type="PANTHER" id="PTHR11076">
    <property type="entry name" value="DNA REPAIR POLYMERASE UMUC / TRANSFERASE FAMILY MEMBER"/>
    <property type="match status" value="1"/>
</dbReference>
<dbReference type="EC" id="2.7.7.7" evidence="4"/>
<accession>A0ABR5HGK7</accession>
<keyword evidence="8" id="KW-0742">SOS response</keyword>
<comment type="function">
    <text evidence="9">Poorly processive, error-prone DNA polymerase involved in untargeted mutagenesis. Copies undamaged DNA at stalled replication forks, which arise in vivo from mismatched or misaligned primer ends. These misaligned primers can be extended by PolIV. Exhibits no 3'-5' exonuclease (proofreading) activity. May be involved in translesional synthesis, in conjunction with the beta clamp from PolIII.</text>
</comment>
<dbReference type="InterPro" id="IPR001126">
    <property type="entry name" value="UmuC"/>
</dbReference>
<protein>
    <recommendedName>
        <fullName evidence="4">DNA-directed DNA polymerase</fullName>
        <ecNumber evidence="4">2.7.7.7</ecNumber>
    </recommendedName>
</protein>
<gene>
    <name evidence="12" type="ORF">QR79_06010</name>
</gene>
<keyword evidence="7" id="KW-0234">DNA repair</keyword>
<keyword evidence="13" id="KW-1185">Reference proteome</keyword>
<evidence type="ECO:0000256" key="7">
    <source>
        <dbReference type="ARBA" id="ARBA00023204"/>
    </source>
</evidence>
<comment type="caution">
    <text evidence="12">The sequence shown here is derived from an EMBL/GenBank/DDBJ whole genome shotgun (WGS) entry which is preliminary data.</text>
</comment>
<dbReference type="Gene3D" id="1.10.150.20">
    <property type="entry name" value="5' to 3' exonuclease, C-terminal subdomain"/>
    <property type="match status" value="1"/>
</dbReference>